<gene>
    <name evidence="1" type="ORF">T11_11391</name>
</gene>
<proteinExistence type="predicted"/>
<evidence type="ECO:0000313" key="2">
    <source>
        <dbReference type="Proteomes" id="UP000055024"/>
    </source>
</evidence>
<accession>A0A0V1HLM3</accession>
<reference evidence="1 2" key="1">
    <citation type="submission" date="2015-01" db="EMBL/GenBank/DDBJ databases">
        <title>Evolution of Trichinella species and genotypes.</title>
        <authorList>
            <person name="Korhonen P.K."/>
            <person name="Edoardo P."/>
            <person name="Giuseppe L.R."/>
            <person name="Gasser R.B."/>
        </authorList>
    </citation>
    <scope>NUCLEOTIDE SEQUENCE [LARGE SCALE GENOMIC DNA]</scope>
    <source>
        <strain evidence="1">ISS1029</strain>
    </source>
</reference>
<dbReference type="Proteomes" id="UP000055024">
    <property type="component" value="Unassembled WGS sequence"/>
</dbReference>
<dbReference type="EMBL" id="JYDP01000047">
    <property type="protein sequence ID" value="KRZ11672.1"/>
    <property type="molecule type" value="Genomic_DNA"/>
</dbReference>
<name>A0A0V1HLM3_9BILA</name>
<dbReference type="OrthoDB" id="10508810at2759"/>
<protein>
    <submittedName>
        <fullName evidence="1">Uncharacterized protein</fullName>
    </submittedName>
</protein>
<organism evidence="1 2">
    <name type="scientific">Trichinella zimbabwensis</name>
    <dbReference type="NCBI Taxonomy" id="268475"/>
    <lineage>
        <taxon>Eukaryota</taxon>
        <taxon>Metazoa</taxon>
        <taxon>Ecdysozoa</taxon>
        <taxon>Nematoda</taxon>
        <taxon>Enoplea</taxon>
        <taxon>Dorylaimia</taxon>
        <taxon>Trichinellida</taxon>
        <taxon>Trichinellidae</taxon>
        <taxon>Trichinella</taxon>
    </lineage>
</organism>
<evidence type="ECO:0000313" key="1">
    <source>
        <dbReference type="EMBL" id="KRZ11672.1"/>
    </source>
</evidence>
<keyword evidence="2" id="KW-1185">Reference proteome</keyword>
<dbReference type="AlphaFoldDB" id="A0A0V1HLM3"/>
<comment type="caution">
    <text evidence="1">The sequence shown here is derived from an EMBL/GenBank/DDBJ whole genome shotgun (WGS) entry which is preliminary data.</text>
</comment>
<sequence>MISHDHCIAVHKPTDQPPVEYEQADVSTASFLIVKLLKHLNQIWDIRNPASGSSAFPYLKIKHPFVDRYRYC</sequence>